<evidence type="ECO:0000256" key="5">
    <source>
        <dbReference type="ARBA" id="ARBA00022919"/>
    </source>
</evidence>
<dbReference type="InterPro" id="IPR049161">
    <property type="entry name" value="GH59_cat"/>
</dbReference>
<dbReference type="InterPro" id="IPR013785">
    <property type="entry name" value="Aldolase_TIM"/>
</dbReference>
<keyword evidence="5" id="KW-0746">Sphingolipid metabolism</keyword>
<keyword evidence="3" id="KW-0732">Signal</keyword>
<dbReference type="InterPro" id="IPR013780">
    <property type="entry name" value="Glyco_hydro_b"/>
</dbReference>
<dbReference type="SUPFAM" id="SSF51445">
    <property type="entry name" value="(Trans)glycosidases"/>
    <property type="match status" value="1"/>
</dbReference>
<comment type="similarity">
    <text evidence="1">Belongs to the glycosyl hydrolase 59 family.</text>
</comment>
<dbReference type="Gene3D" id="2.60.40.1180">
    <property type="entry name" value="Golgi alpha-mannosidase II"/>
    <property type="match status" value="1"/>
</dbReference>
<evidence type="ECO:0000256" key="7">
    <source>
        <dbReference type="ARBA" id="ARBA00023098"/>
    </source>
</evidence>
<dbReference type="InterPro" id="IPR001286">
    <property type="entry name" value="Glyco_hydro_59"/>
</dbReference>
<gene>
    <name evidence="15" type="ORF">FSB73_03510</name>
</gene>
<dbReference type="InterPro" id="IPR049162">
    <property type="entry name" value="GH59_C"/>
</dbReference>
<evidence type="ECO:0000256" key="2">
    <source>
        <dbReference type="ARBA" id="ARBA00012657"/>
    </source>
</evidence>
<evidence type="ECO:0000256" key="9">
    <source>
        <dbReference type="ARBA" id="ARBA00023180"/>
    </source>
</evidence>
<feature type="domain" description="Glycosyl hydrolase family 59 catalytic" evidence="12">
    <location>
        <begin position="7"/>
        <end position="224"/>
    </location>
</feature>
<dbReference type="Pfam" id="PF02057">
    <property type="entry name" value="Glyco_hydro_59"/>
    <property type="match status" value="1"/>
</dbReference>
<dbReference type="GO" id="GO:0006683">
    <property type="term" value="P:galactosylceramide catabolic process"/>
    <property type="evidence" value="ECO:0007669"/>
    <property type="project" value="InterPro"/>
</dbReference>
<dbReference type="PANTHER" id="PTHR15172:SF1">
    <property type="entry name" value="GALACTOCEREBROSIDASE"/>
    <property type="match status" value="1"/>
</dbReference>
<evidence type="ECO:0000259" key="14">
    <source>
        <dbReference type="Pfam" id="PF21708"/>
    </source>
</evidence>
<evidence type="ECO:0000313" key="15">
    <source>
        <dbReference type="EMBL" id="QEC70881.1"/>
    </source>
</evidence>
<dbReference type="Gene3D" id="2.60.120.560">
    <property type="entry name" value="Exo-inulinase, domain 1"/>
    <property type="match status" value="1"/>
</dbReference>
<organism evidence="15 16">
    <name type="scientific">Arachidicoccus ginsenosidivorans</name>
    <dbReference type="NCBI Taxonomy" id="496057"/>
    <lineage>
        <taxon>Bacteria</taxon>
        <taxon>Pseudomonadati</taxon>
        <taxon>Bacteroidota</taxon>
        <taxon>Chitinophagia</taxon>
        <taxon>Chitinophagales</taxon>
        <taxon>Chitinophagaceae</taxon>
        <taxon>Arachidicoccus</taxon>
    </lineage>
</organism>
<evidence type="ECO:0000256" key="8">
    <source>
        <dbReference type="ARBA" id="ARBA00023157"/>
    </source>
</evidence>
<dbReference type="Pfam" id="PF21708">
    <property type="entry name" value="Glyco_hydro_59_C"/>
    <property type="match status" value="1"/>
</dbReference>
<dbReference type="GO" id="GO:0016020">
    <property type="term" value="C:membrane"/>
    <property type="evidence" value="ECO:0007669"/>
    <property type="project" value="GOC"/>
</dbReference>
<dbReference type="InterPro" id="IPR035394">
    <property type="entry name" value="Glyco_hydro_59_dom"/>
</dbReference>
<dbReference type="Proteomes" id="UP000321291">
    <property type="component" value="Chromosome"/>
</dbReference>
<keyword evidence="9" id="KW-0325">Glycoprotein</keyword>
<proteinExistence type="inferred from homology"/>
<dbReference type="Pfam" id="PF17387">
    <property type="entry name" value="Glyco_hydro_59M"/>
    <property type="match status" value="1"/>
</dbReference>
<keyword evidence="8" id="KW-1015">Disulfide bond</keyword>
<keyword evidence="10" id="KW-0326">Glycosidase</keyword>
<feature type="domain" description="Glycosyl hydrolase family 59 C-terminal lectin" evidence="14">
    <location>
        <begin position="369"/>
        <end position="426"/>
    </location>
</feature>
<evidence type="ECO:0000313" key="16">
    <source>
        <dbReference type="Proteomes" id="UP000321291"/>
    </source>
</evidence>
<evidence type="ECO:0000256" key="3">
    <source>
        <dbReference type="ARBA" id="ARBA00022729"/>
    </source>
</evidence>
<evidence type="ECO:0000256" key="1">
    <source>
        <dbReference type="ARBA" id="ARBA00005637"/>
    </source>
</evidence>
<dbReference type="KEGG" id="agi:FSB73_03510"/>
<keyword evidence="7" id="KW-0443">Lipid metabolism</keyword>
<evidence type="ECO:0000256" key="10">
    <source>
        <dbReference type="ARBA" id="ARBA00023295"/>
    </source>
</evidence>
<dbReference type="PRINTS" id="PR00850">
    <property type="entry name" value="GLHYDRLASE59"/>
</dbReference>
<evidence type="ECO:0000259" key="13">
    <source>
        <dbReference type="Pfam" id="PF17387"/>
    </source>
</evidence>
<evidence type="ECO:0000259" key="12">
    <source>
        <dbReference type="Pfam" id="PF02057"/>
    </source>
</evidence>
<dbReference type="EC" id="3.2.1.46" evidence="2"/>
<sequence length="433" mass="48727">MVAHAGSKKRNPALSLDANVWSAPRWIGNNQFWSQDMCDYVVKWIQGLKSTHGLTLDAIGLRNERGVNIDYVKMLHRTLNNNGLAQVKIHGFDNWQKDKFDWATKMIADTTLRSAVAILSAHTLSEIPAPDSIQLLAKDLHKPIWNTEEHVYLNGFDCALGIVDAFNKNYIISGATKIVNWYLCGSTYSIEPFSQQPPMLIARQPWSGHYQIREALWGYAHYGQFTAADWQYVNGGCDTLKEGGSYVTLKVPDRGDYSIIIETRGAKSTQQLNFEIKGGLSRGALAVWKSDWHAQFIRQTDILPQNGHFSITLDTGAIYSLTTTRGQQKGSFSDTLSAHSFPFPYQDNFDQYKNPKAYGYLPSYTADIAGVFEISLRTDKRGNCLKQVLAEKPQCWAPEWEPYTIIGDPNWTDYEVSVDMMIDNQGAAGSWDA</sequence>
<evidence type="ECO:0000256" key="6">
    <source>
        <dbReference type="ARBA" id="ARBA00022963"/>
    </source>
</evidence>
<dbReference type="OrthoDB" id="9806701at2"/>
<keyword evidence="16" id="KW-1185">Reference proteome</keyword>
<dbReference type="GO" id="GO:0005764">
    <property type="term" value="C:lysosome"/>
    <property type="evidence" value="ECO:0007669"/>
    <property type="project" value="TreeGrafter"/>
</dbReference>
<dbReference type="EMBL" id="CP042434">
    <property type="protein sequence ID" value="QEC70881.1"/>
    <property type="molecule type" value="Genomic_DNA"/>
</dbReference>
<dbReference type="GO" id="GO:0004336">
    <property type="term" value="F:galactosylceramidase activity"/>
    <property type="evidence" value="ECO:0007669"/>
    <property type="project" value="UniProtKB-EC"/>
</dbReference>
<reference evidence="15 16" key="1">
    <citation type="journal article" date="2017" name="Int. J. Syst. Evol. Microbiol.">
        <title>Arachidicoccus ginsenosidivorans sp. nov., with ginsenoside-converting activity isolated from ginseng cultivating soil.</title>
        <authorList>
            <person name="Siddiqi M.Z."/>
            <person name="Aslam Z."/>
            <person name="Im W.T."/>
        </authorList>
    </citation>
    <scope>NUCLEOTIDE SEQUENCE [LARGE SCALE GENOMIC DNA]</scope>
    <source>
        <strain evidence="15 16">Gsoil 809</strain>
    </source>
</reference>
<evidence type="ECO:0000256" key="4">
    <source>
        <dbReference type="ARBA" id="ARBA00022801"/>
    </source>
</evidence>
<dbReference type="AlphaFoldDB" id="A0A5B8VIL5"/>
<evidence type="ECO:0000256" key="11">
    <source>
        <dbReference type="ARBA" id="ARBA00033098"/>
    </source>
</evidence>
<name>A0A5B8VIL5_9BACT</name>
<feature type="domain" description="Glycosyl hydrolase family 59 central" evidence="13">
    <location>
        <begin position="237"/>
        <end position="327"/>
    </location>
</feature>
<dbReference type="PANTHER" id="PTHR15172">
    <property type="entry name" value="GALACTOCEREBROSIDASE"/>
    <property type="match status" value="1"/>
</dbReference>
<accession>A0A5B8VIL5</accession>
<keyword evidence="6" id="KW-0442">Lipid degradation</keyword>
<dbReference type="InterPro" id="IPR017853">
    <property type="entry name" value="GH"/>
</dbReference>
<protein>
    <recommendedName>
        <fullName evidence="2">galactosylceramidase</fullName>
        <ecNumber evidence="2">3.2.1.46</ecNumber>
    </recommendedName>
    <alternativeName>
        <fullName evidence="11">Galactosylceramidase</fullName>
    </alternativeName>
</protein>
<dbReference type="Gene3D" id="3.20.20.70">
    <property type="entry name" value="Aldolase class I"/>
    <property type="match status" value="1"/>
</dbReference>
<keyword evidence="4" id="KW-0378">Hydrolase</keyword>